<dbReference type="PROSITE" id="PS51006">
    <property type="entry name" value="PABS_2"/>
    <property type="match status" value="1"/>
</dbReference>
<dbReference type="GO" id="GO:0016740">
    <property type="term" value="F:transferase activity"/>
    <property type="evidence" value="ECO:0007669"/>
    <property type="project" value="UniProtKB-UniRule"/>
</dbReference>
<sequence length="996" mass="105242">MHSSSSRAANIALLGLFAVSGFAGLLYETIWAQYLGLFLGHAAYAQSFVLILFMGGMALGAWLVSRRSELLARPLVAYAAAELIVGVLGIAFDPIYHGVTGFAYSRVFPLVGSGYLLDASRYAICAALIGPQCVLLGTTFPLMSAGYLRRTPVEGGQVLAGLYFSNSFGAAIGALAATFALLPAVGLPGTVMTGGMLSIVVAVLVWPLAKQPTAAVASARNEAAGGLLPGFILLAAAITGATSFVYELTWVRMLAQALGSTLHAFELMLAAFISGIAFGGLWLRRRADRLPDALLAAGWAQVLMGLAALGSLFVYARSFDWIAALVNGLARNDEGYAFFNVASGAISLAVMFPAAFFAGMTLPLLTLALLRRGSGERAIGRAYAANTLGAIVGVLLTLHVLMPSLGVRLALWLAALVDLALGLYLIARSGGAAMRVRARALVVGGVVSAALAVAAVAWTRVDPLTLASSVYRSGRPRLPDGTDMLYYADGKTATVALFQYPGPSKIRSIATNGKPDASIATDPAARPALDEYTMAFLAALPLAYRPQIEDAAVIGFGSGMTVHTLLGSDTLRSVDVVEIEPEMVAAARGFGPRVGRAFADPRVRVAYDDAKAYMAGSSKRYDVIVSEPSNPWVNGVATLFSDEFYAFVPRHLNRDGIFVQWVQLYEITPELVASILKAMLPHFHDVKAYTTNSSDMLLVASADGDLPGLSDIGGASAQLRSELQRMSVHGPDDWRRFALLDRRGLEALARMAPTPTNSDMFPYVQLHAPKARFTHTTASDIIGLQGGVWPLAEVAMALPQPSGNASANAGLLAGDIGRQQALDIKATLLSGQPVGSADPDMMRQVVTMRSLARGCATDLAADVWIEASAAVAGATISHLDAEELKGVWIQPAWLASCPSKDPRVARVLAYYAALSARDWPETARIGSELFDGGLDTVPSFKAFALGATDLANFALGRYGAMADLERAHGGDVKQYAFERRWLAALSFVSNARARVP</sequence>
<dbReference type="NCBIfam" id="NF037959">
    <property type="entry name" value="MFS_SpdSyn"/>
    <property type="match status" value="1"/>
</dbReference>
<dbReference type="GO" id="GO:0006596">
    <property type="term" value="P:polyamine biosynthetic process"/>
    <property type="evidence" value="ECO:0007669"/>
    <property type="project" value="UniProtKB-UniRule"/>
</dbReference>
<feature type="domain" description="PABS" evidence="6">
    <location>
        <begin position="537"/>
        <end position="714"/>
    </location>
</feature>
<feature type="transmembrane region" description="Helical" evidence="5">
    <location>
        <begin position="382"/>
        <end position="401"/>
    </location>
</feature>
<proteinExistence type="inferred from homology"/>
<feature type="transmembrane region" description="Helical" evidence="5">
    <location>
        <begin position="438"/>
        <end position="458"/>
    </location>
</feature>
<dbReference type="Pfam" id="PF01564">
    <property type="entry name" value="Spermine_synth"/>
    <property type="match status" value="1"/>
</dbReference>
<dbReference type="EMBL" id="JACGXL010000004">
    <property type="protein sequence ID" value="MBA8888375.1"/>
    <property type="molecule type" value="Genomic_DNA"/>
</dbReference>
<keyword evidence="5" id="KW-1133">Transmembrane helix</keyword>
<feature type="transmembrane region" description="Helical" evidence="5">
    <location>
        <begin position="262"/>
        <end position="283"/>
    </location>
</feature>
<accession>A0A839EX75</accession>
<feature type="transmembrane region" description="Helical" evidence="5">
    <location>
        <begin position="76"/>
        <end position="99"/>
    </location>
</feature>
<evidence type="ECO:0000256" key="1">
    <source>
        <dbReference type="ARBA" id="ARBA00007867"/>
    </source>
</evidence>
<feature type="transmembrane region" description="Helical" evidence="5">
    <location>
        <begin position="337"/>
        <end position="370"/>
    </location>
</feature>
<evidence type="ECO:0000259" key="6">
    <source>
        <dbReference type="PROSITE" id="PS51006"/>
    </source>
</evidence>
<keyword evidence="5" id="KW-0472">Membrane</keyword>
<organism evidence="7 8">
    <name type="scientific">Dokdonella fugitiva</name>
    <dbReference type="NCBI Taxonomy" id="328517"/>
    <lineage>
        <taxon>Bacteria</taxon>
        <taxon>Pseudomonadati</taxon>
        <taxon>Pseudomonadota</taxon>
        <taxon>Gammaproteobacteria</taxon>
        <taxon>Lysobacterales</taxon>
        <taxon>Rhodanobacteraceae</taxon>
        <taxon>Dokdonella</taxon>
    </lineage>
</organism>
<comment type="caution">
    <text evidence="7">The sequence shown here is derived from an EMBL/GenBank/DDBJ whole genome shotgun (WGS) entry which is preliminary data.</text>
</comment>
<evidence type="ECO:0000313" key="7">
    <source>
        <dbReference type="EMBL" id="MBA8888375.1"/>
    </source>
</evidence>
<reference evidence="7 8" key="1">
    <citation type="submission" date="2020-07" db="EMBL/GenBank/DDBJ databases">
        <title>Genomic Encyclopedia of Type Strains, Phase IV (KMG-V): Genome sequencing to study the core and pangenomes of soil and plant-associated prokaryotes.</title>
        <authorList>
            <person name="Whitman W."/>
        </authorList>
    </citation>
    <scope>NUCLEOTIDE SEQUENCE [LARGE SCALE GENOMIC DNA]</scope>
    <source>
        <strain evidence="7 8">RH2WT43</strain>
    </source>
</reference>
<comment type="similarity">
    <text evidence="1">Belongs to the spermidine/spermine synthase family.</text>
</comment>
<feature type="transmembrane region" description="Helical" evidence="5">
    <location>
        <begin position="12"/>
        <end position="31"/>
    </location>
</feature>
<keyword evidence="3 4" id="KW-0620">Polyamine biosynthesis</keyword>
<feature type="transmembrane region" description="Helical" evidence="5">
    <location>
        <begin position="191"/>
        <end position="209"/>
    </location>
</feature>
<dbReference type="PANTHER" id="PTHR43317">
    <property type="entry name" value="THERMOSPERMINE SYNTHASE ACAULIS5"/>
    <property type="match status" value="1"/>
</dbReference>
<dbReference type="AlphaFoldDB" id="A0A839EX75"/>
<dbReference type="Proteomes" id="UP000550401">
    <property type="component" value="Unassembled WGS sequence"/>
</dbReference>
<feature type="transmembrane region" description="Helical" evidence="5">
    <location>
        <begin position="43"/>
        <end position="64"/>
    </location>
</feature>
<feature type="transmembrane region" description="Helical" evidence="5">
    <location>
        <begin position="119"/>
        <end position="148"/>
    </location>
</feature>
<gene>
    <name evidence="7" type="ORF">FHW12_002608</name>
</gene>
<dbReference type="RefSeq" id="WP_182531436.1">
    <property type="nucleotide sequence ID" value="NZ_JACGXL010000004.1"/>
</dbReference>
<dbReference type="InterPro" id="IPR029063">
    <property type="entry name" value="SAM-dependent_MTases_sf"/>
</dbReference>
<feature type="transmembrane region" description="Helical" evidence="5">
    <location>
        <begin position="160"/>
        <end position="185"/>
    </location>
</feature>
<evidence type="ECO:0000256" key="5">
    <source>
        <dbReference type="SAM" id="Phobius"/>
    </source>
</evidence>
<keyword evidence="5" id="KW-0812">Transmembrane</keyword>
<dbReference type="Gene3D" id="3.40.50.150">
    <property type="entry name" value="Vaccinia Virus protein VP39"/>
    <property type="match status" value="1"/>
</dbReference>
<keyword evidence="8" id="KW-1185">Reference proteome</keyword>
<comment type="caution">
    <text evidence="4">Lacks conserved residue(s) required for the propagation of feature annotation.</text>
</comment>
<feature type="transmembrane region" description="Helical" evidence="5">
    <location>
        <begin position="407"/>
        <end position="426"/>
    </location>
</feature>
<dbReference type="InterPro" id="IPR030374">
    <property type="entry name" value="PABS"/>
</dbReference>
<feature type="transmembrane region" description="Helical" evidence="5">
    <location>
        <begin position="230"/>
        <end position="250"/>
    </location>
</feature>
<name>A0A839EX75_9GAMM</name>
<protein>
    <submittedName>
        <fullName evidence="7">Putative membrane-bound spermidine synthase</fullName>
    </submittedName>
</protein>
<keyword evidence="2 4" id="KW-0808">Transferase</keyword>
<dbReference type="PANTHER" id="PTHR43317:SF1">
    <property type="entry name" value="THERMOSPERMINE SYNTHASE ACAULIS5"/>
    <property type="match status" value="1"/>
</dbReference>
<feature type="transmembrane region" description="Helical" evidence="5">
    <location>
        <begin position="295"/>
        <end position="317"/>
    </location>
</feature>
<dbReference type="SUPFAM" id="SSF53335">
    <property type="entry name" value="S-adenosyl-L-methionine-dependent methyltransferases"/>
    <property type="match status" value="1"/>
</dbReference>
<evidence type="ECO:0000256" key="3">
    <source>
        <dbReference type="ARBA" id="ARBA00023115"/>
    </source>
</evidence>
<evidence type="ECO:0000256" key="4">
    <source>
        <dbReference type="PROSITE-ProRule" id="PRU00354"/>
    </source>
</evidence>
<evidence type="ECO:0000256" key="2">
    <source>
        <dbReference type="ARBA" id="ARBA00022679"/>
    </source>
</evidence>
<evidence type="ECO:0000313" key="8">
    <source>
        <dbReference type="Proteomes" id="UP000550401"/>
    </source>
</evidence>